<evidence type="ECO:0000259" key="6">
    <source>
        <dbReference type="PROSITE" id="PS51349"/>
    </source>
</evidence>
<dbReference type="PANTHER" id="PTHR10578:SF143">
    <property type="entry name" value="FMN-DEPENDENT ALPHA-HYDROXY ACID DEHYDROGENASE PB1A11.03"/>
    <property type="match status" value="1"/>
</dbReference>
<dbReference type="Proteomes" id="UP000287166">
    <property type="component" value="Unassembled WGS sequence"/>
</dbReference>
<dbReference type="Gene3D" id="3.20.20.70">
    <property type="entry name" value="Aldolase class I"/>
    <property type="match status" value="1"/>
</dbReference>
<keyword evidence="2" id="KW-0560">Oxidoreductase</keyword>
<dbReference type="InterPro" id="IPR000262">
    <property type="entry name" value="FMN-dep_DH"/>
</dbReference>
<evidence type="ECO:0000313" key="8">
    <source>
        <dbReference type="Proteomes" id="UP000287166"/>
    </source>
</evidence>
<dbReference type="EMBL" id="BFAD01000008">
    <property type="protein sequence ID" value="GBE85773.1"/>
    <property type="molecule type" value="Genomic_DNA"/>
</dbReference>
<evidence type="ECO:0000256" key="1">
    <source>
        <dbReference type="ARBA" id="ARBA00001917"/>
    </source>
</evidence>
<feature type="binding site" evidence="5">
    <location>
        <position position="329"/>
    </location>
    <ligand>
        <name>glyoxylate</name>
        <dbReference type="ChEBI" id="CHEBI:36655"/>
    </ligand>
</feature>
<dbReference type="GO" id="GO:0004497">
    <property type="term" value="F:monooxygenase activity"/>
    <property type="evidence" value="ECO:0007669"/>
    <property type="project" value="UniProtKB-KW"/>
</dbReference>
<feature type="domain" description="FMN hydroxy acid dehydrogenase" evidence="6">
    <location>
        <begin position="34"/>
        <end position="438"/>
    </location>
</feature>
<reference evidence="7 8" key="1">
    <citation type="journal article" date="2018" name="Sci. Rep.">
        <title>Genome sequence of the cauliflower mushroom Sparassis crispa (Hanabiratake) and its association with beneficial usage.</title>
        <authorList>
            <person name="Kiyama R."/>
            <person name="Furutani Y."/>
            <person name="Kawaguchi K."/>
            <person name="Nakanishi T."/>
        </authorList>
    </citation>
    <scope>NUCLEOTIDE SEQUENCE [LARGE SCALE GENOMIC DNA]</scope>
</reference>
<dbReference type="InterPro" id="IPR008259">
    <property type="entry name" value="FMN_hydac_DH_AS"/>
</dbReference>
<gene>
    <name evidence="7" type="ORF">SCP_0802950</name>
</gene>
<feature type="binding site" evidence="5">
    <location>
        <position position="62"/>
    </location>
    <ligand>
        <name>glyoxylate</name>
        <dbReference type="ChEBI" id="CHEBI:36655"/>
    </ligand>
</feature>
<comment type="cofactor">
    <cofactor evidence="1">
        <name>FMN</name>
        <dbReference type="ChEBI" id="CHEBI:58210"/>
    </cofactor>
</comment>
<dbReference type="PANTHER" id="PTHR10578">
    <property type="entry name" value="S -2-HYDROXY-ACID OXIDASE-RELATED"/>
    <property type="match status" value="1"/>
</dbReference>
<accession>A0A401GUB0</accession>
<keyword evidence="5" id="KW-0288">FMN</keyword>
<evidence type="ECO:0000256" key="2">
    <source>
        <dbReference type="ARBA" id="ARBA00023002"/>
    </source>
</evidence>
<keyword evidence="7" id="KW-0503">Monooxygenase</keyword>
<dbReference type="GO" id="GO:0010181">
    <property type="term" value="F:FMN binding"/>
    <property type="evidence" value="ECO:0007669"/>
    <property type="project" value="InterPro"/>
</dbReference>
<dbReference type="GeneID" id="38782690"/>
<organism evidence="7 8">
    <name type="scientific">Sparassis crispa</name>
    <dbReference type="NCBI Taxonomy" id="139825"/>
    <lineage>
        <taxon>Eukaryota</taxon>
        <taxon>Fungi</taxon>
        <taxon>Dikarya</taxon>
        <taxon>Basidiomycota</taxon>
        <taxon>Agaricomycotina</taxon>
        <taxon>Agaricomycetes</taxon>
        <taxon>Polyporales</taxon>
        <taxon>Sparassidaceae</taxon>
        <taxon>Sparassis</taxon>
    </lineage>
</organism>
<keyword evidence="8" id="KW-1185">Reference proteome</keyword>
<feature type="binding site" evidence="5">
    <location>
        <position position="326"/>
    </location>
    <ligand>
        <name>glyoxylate</name>
        <dbReference type="ChEBI" id="CHEBI:36655"/>
    </ligand>
</feature>
<feature type="binding site" evidence="5">
    <location>
        <begin position="364"/>
        <end position="368"/>
    </location>
    <ligand>
        <name>FMN</name>
        <dbReference type="ChEBI" id="CHEBI:58210"/>
    </ligand>
</feature>
<dbReference type="InParanoid" id="A0A401GUB0"/>
<dbReference type="InterPro" id="IPR012133">
    <property type="entry name" value="Alpha-hydoxy_acid_DH_FMN"/>
</dbReference>
<dbReference type="PROSITE" id="PS51349">
    <property type="entry name" value="FMN_HYDROXY_ACID_DH_2"/>
    <property type="match status" value="1"/>
</dbReference>
<dbReference type="AlphaFoldDB" id="A0A401GUB0"/>
<dbReference type="OrthoDB" id="25826at2759"/>
<name>A0A401GUB0_9APHY</name>
<comment type="similarity">
    <text evidence="3">Belongs to the FMN-dependent alpha-hydroxy acid dehydrogenase family.</text>
</comment>
<comment type="caution">
    <text evidence="7">The sequence shown here is derived from an EMBL/GenBank/DDBJ whole genome shotgun (WGS) entry which is preliminary data.</text>
</comment>
<dbReference type="RefSeq" id="XP_027616686.1">
    <property type="nucleotide sequence ID" value="XM_027760885.1"/>
</dbReference>
<feature type="active site" description="Proton acceptor" evidence="4">
    <location>
        <position position="326"/>
    </location>
</feature>
<dbReference type="FunCoup" id="A0A401GUB0">
    <property type="interactions" value="94"/>
</dbReference>
<dbReference type="STRING" id="139825.A0A401GUB0"/>
<dbReference type="InterPro" id="IPR013785">
    <property type="entry name" value="Aldolase_TIM"/>
</dbReference>
<feature type="binding site" evidence="5">
    <location>
        <position position="195"/>
    </location>
    <ligand>
        <name>FMN</name>
        <dbReference type="ChEBI" id="CHEBI:58210"/>
    </ligand>
</feature>
<evidence type="ECO:0000313" key="7">
    <source>
        <dbReference type="EMBL" id="GBE85773.1"/>
    </source>
</evidence>
<feature type="binding site" evidence="5">
    <location>
        <position position="204"/>
    </location>
    <ligand>
        <name>glyoxylate</name>
        <dbReference type="ChEBI" id="CHEBI:36655"/>
    </ligand>
</feature>
<feature type="binding site" evidence="5">
    <location>
        <position position="302"/>
    </location>
    <ligand>
        <name>FMN</name>
        <dbReference type="ChEBI" id="CHEBI:58210"/>
    </ligand>
</feature>
<proteinExistence type="inferred from homology"/>
<feature type="binding site" evidence="5">
    <location>
        <begin position="115"/>
        <end position="117"/>
    </location>
    <ligand>
        <name>FMN</name>
        <dbReference type="ChEBI" id="CHEBI:58210"/>
    </ligand>
</feature>
<dbReference type="Pfam" id="PF01070">
    <property type="entry name" value="FMN_dh"/>
    <property type="match status" value="1"/>
</dbReference>
<keyword evidence="5" id="KW-0285">Flavoprotein</keyword>
<evidence type="ECO:0000256" key="4">
    <source>
        <dbReference type="PIRSR" id="PIRSR000138-1"/>
    </source>
</evidence>
<feature type="binding site" evidence="5">
    <location>
        <position position="169"/>
    </location>
    <ligand>
        <name>glyoxylate</name>
        <dbReference type="ChEBI" id="CHEBI:36655"/>
    </ligand>
</feature>
<feature type="binding site" evidence="5">
    <location>
        <position position="167"/>
    </location>
    <ligand>
        <name>glyoxylate</name>
        <dbReference type="ChEBI" id="CHEBI:36655"/>
    </ligand>
</feature>
<sequence length="442" mass="47894">MTEPAPIPEAGVVVVVPQRWSGYAGELYSSRLPPPALGTVKFAELEEKARQVLKDDVAAFQYVSSGAGTYQTLNDNIRAFERWKIVPQMLIDTAMRDLETTIFGVKLPCPLFISPMGAQGLVHPEGELATARAAGKLHVPMVLSTPSTRSLESVAQANGPNSVRWFQLYWPRSDEITLSLLARAKANGFSALVVTLDTNINGWRTHDLSRAYAPAIHGVGAQNLMSDPVFMARHGLEPIHYQPAFPYNAAAIDQGVREGDELAKRDMKLGVAYVQEVHSGECRTWEDLRFIRDNWKGPLVLKGIQTVRDAEKAIEVGANGIVVSNHGGRQIDGALPSIYALETICKAPSIREAQRSGKLTVLFDSGIRNGTHVFKALALGAQAVLLARPILFGLAVGGQAGVEEVLRSVLAELEISMGLAGYSKVSEFQGAGEEVVTKVDYL</sequence>
<feature type="binding site" evidence="5">
    <location>
        <position position="324"/>
    </location>
    <ligand>
        <name>FMN</name>
        <dbReference type="ChEBI" id="CHEBI:58210"/>
    </ligand>
</feature>
<feature type="binding site" evidence="5">
    <location>
        <position position="144"/>
    </location>
    <ligand>
        <name>FMN</name>
        <dbReference type="ChEBI" id="CHEBI:58210"/>
    </ligand>
</feature>
<evidence type="ECO:0000256" key="3">
    <source>
        <dbReference type="ARBA" id="ARBA00024042"/>
    </source>
</evidence>
<evidence type="ECO:0000256" key="5">
    <source>
        <dbReference type="PIRSR" id="PIRSR000138-2"/>
    </source>
</evidence>
<dbReference type="SUPFAM" id="SSF51395">
    <property type="entry name" value="FMN-linked oxidoreductases"/>
    <property type="match status" value="1"/>
</dbReference>
<dbReference type="PROSITE" id="PS00557">
    <property type="entry name" value="FMN_HYDROXY_ACID_DH_1"/>
    <property type="match status" value="1"/>
</dbReference>
<dbReference type="PIRSF" id="PIRSF000138">
    <property type="entry name" value="Al-hdrx_acd_dh"/>
    <property type="match status" value="1"/>
</dbReference>
<dbReference type="InterPro" id="IPR037396">
    <property type="entry name" value="FMN_HAD"/>
</dbReference>
<protein>
    <submittedName>
        <fullName evidence="7">Uncharacterized lactate 2-monooxygenase</fullName>
    </submittedName>
</protein>